<keyword evidence="5" id="KW-1185">Reference proteome</keyword>
<reference evidence="4 5" key="2">
    <citation type="submission" date="2019-02" db="EMBL/GenBank/DDBJ databases">
        <title>Draft Genome Sequences of Six Type Strains of the Genus Massilia.</title>
        <authorList>
            <person name="Miess H."/>
            <person name="Frediansyhah A."/>
            <person name="Gross H."/>
        </authorList>
    </citation>
    <scope>NUCLEOTIDE SEQUENCE [LARGE SCALE GENOMIC DNA]</scope>
    <source>
        <strain evidence="4 5">DSM 17472</strain>
    </source>
</reference>
<dbReference type="CDD" id="cd01014">
    <property type="entry name" value="nicotinamidase_related"/>
    <property type="match status" value="1"/>
</dbReference>
<evidence type="ECO:0000259" key="2">
    <source>
        <dbReference type="Pfam" id="PF00857"/>
    </source>
</evidence>
<dbReference type="Pfam" id="PF00857">
    <property type="entry name" value="Isochorismatase"/>
    <property type="match status" value="1"/>
</dbReference>
<reference evidence="3" key="1">
    <citation type="journal article" date="2014" name="Int. J. Syst. Evol. Microbiol.">
        <title>Complete genome sequence of Corynebacterium casei LMG S-19264T (=DSM 44701T), isolated from a smear-ripened cheese.</title>
        <authorList>
            <consortium name="US DOE Joint Genome Institute (JGI-PGF)"/>
            <person name="Walter F."/>
            <person name="Albersmeier A."/>
            <person name="Kalinowski J."/>
            <person name="Ruckert C."/>
        </authorList>
    </citation>
    <scope>NUCLEOTIDE SEQUENCE</scope>
    <source>
        <strain evidence="3">KCTC 12343</strain>
    </source>
</reference>
<dbReference type="Proteomes" id="UP000628442">
    <property type="component" value="Unassembled WGS sequence"/>
</dbReference>
<evidence type="ECO:0000313" key="3">
    <source>
        <dbReference type="EMBL" id="GGY62440.1"/>
    </source>
</evidence>
<proteinExistence type="predicted"/>
<name>A0A411WSE0_9BURK</name>
<dbReference type="Proteomes" id="UP000292307">
    <property type="component" value="Chromosome"/>
</dbReference>
<dbReference type="PANTHER" id="PTHR43540">
    <property type="entry name" value="PEROXYUREIDOACRYLATE/UREIDOACRYLATE AMIDOHYDROLASE-RELATED"/>
    <property type="match status" value="1"/>
</dbReference>
<dbReference type="SUPFAM" id="SSF52499">
    <property type="entry name" value="Isochorismatase-like hydrolases"/>
    <property type="match status" value="1"/>
</dbReference>
<dbReference type="InterPro" id="IPR050272">
    <property type="entry name" value="Isochorismatase-like_hydrls"/>
</dbReference>
<evidence type="ECO:0000313" key="4">
    <source>
        <dbReference type="EMBL" id="QBH99704.1"/>
    </source>
</evidence>
<dbReference type="EMBL" id="BMWV01000016">
    <property type="protein sequence ID" value="GGY62440.1"/>
    <property type="molecule type" value="Genomic_DNA"/>
</dbReference>
<dbReference type="RefSeq" id="WP_131143856.1">
    <property type="nucleotide sequence ID" value="NZ_BMWV01000016.1"/>
</dbReference>
<reference evidence="3" key="3">
    <citation type="submission" date="2022-12" db="EMBL/GenBank/DDBJ databases">
        <authorList>
            <person name="Sun Q."/>
            <person name="Kim S."/>
        </authorList>
    </citation>
    <scope>NUCLEOTIDE SEQUENCE</scope>
    <source>
        <strain evidence="3">KCTC 12343</strain>
    </source>
</reference>
<accession>A0A411WSE0</accession>
<sequence>MSKRAVVVVDLQNEYLPAGKLPLDGIHDALNNAARVIADARTRGELVVNVRHESADAQAPFFQRGTDGVQIHDAVAPLEGEPVIVKNFPNSFLKTPLKEMLDENGIEEVTVIGAMSHMCIDATARAASDFGYKTKVVHDACATRELEFNGSTVPAAQVHTALMSALAFGYASVISTDEYLAG</sequence>
<dbReference type="GO" id="GO:0016787">
    <property type="term" value="F:hydrolase activity"/>
    <property type="evidence" value="ECO:0007669"/>
    <property type="project" value="UniProtKB-KW"/>
</dbReference>
<dbReference type="Gene3D" id="3.40.50.850">
    <property type="entry name" value="Isochorismatase-like"/>
    <property type="match status" value="1"/>
</dbReference>
<keyword evidence="1 4" id="KW-0378">Hydrolase</keyword>
<dbReference type="OrthoDB" id="5360912at2"/>
<dbReference type="InterPro" id="IPR036380">
    <property type="entry name" value="Isochorismatase-like_sf"/>
</dbReference>
<evidence type="ECO:0000313" key="6">
    <source>
        <dbReference type="Proteomes" id="UP000628442"/>
    </source>
</evidence>
<dbReference type="InterPro" id="IPR000868">
    <property type="entry name" value="Isochorismatase-like_dom"/>
</dbReference>
<feature type="domain" description="Isochorismatase-like" evidence="2">
    <location>
        <begin position="5"/>
        <end position="147"/>
    </location>
</feature>
<evidence type="ECO:0000313" key="5">
    <source>
        <dbReference type="Proteomes" id="UP000292307"/>
    </source>
</evidence>
<dbReference type="AlphaFoldDB" id="A0A411WSE0"/>
<protein>
    <submittedName>
        <fullName evidence="4">Cysteine hydrolase</fullName>
    </submittedName>
    <submittedName>
        <fullName evidence="3">Isochorismatase</fullName>
    </submittedName>
</protein>
<evidence type="ECO:0000256" key="1">
    <source>
        <dbReference type="ARBA" id="ARBA00022801"/>
    </source>
</evidence>
<gene>
    <name evidence="4" type="ORF">EYF70_01750</name>
    <name evidence="3" type="ORF">GCM10007387_51040</name>
</gene>
<dbReference type="PANTHER" id="PTHR43540:SF1">
    <property type="entry name" value="ISOCHORISMATASE HYDROLASE"/>
    <property type="match status" value="1"/>
</dbReference>
<dbReference type="EMBL" id="CP036401">
    <property type="protein sequence ID" value="QBH99704.1"/>
    <property type="molecule type" value="Genomic_DNA"/>
</dbReference>
<organism evidence="3 6">
    <name type="scientific">Pseudoduganella albidiflava</name>
    <dbReference type="NCBI Taxonomy" id="321983"/>
    <lineage>
        <taxon>Bacteria</taxon>
        <taxon>Pseudomonadati</taxon>
        <taxon>Pseudomonadota</taxon>
        <taxon>Betaproteobacteria</taxon>
        <taxon>Burkholderiales</taxon>
        <taxon>Oxalobacteraceae</taxon>
        <taxon>Telluria group</taxon>
        <taxon>Pseudoduganella</taxon>
    </lineage>
</organism>